<dbReference type="RefSeq" id="WP_008042878.1">
    <property type="nucleotide sequence ID" value="NZ_CH724149.1"/>
</dbReference>
<dbReference type="OrthoDB" id="21421at2"/>
<dbReference type="InterPro" id="IPR032710">
    <property type="entry name" value="NTF2-like_dom_sf"/>
</dbReference>
<name>A4BGS3_9GAMM</name>
<accession>A4BGS3</accession>
<dbReference type="HOGENOM" id="CLU_099590_2_0_6"/>
<evidence type="ECO:0000313" key="3">
    <source>
        <dbReference type="Proteomes" id="UP000005953"/>
    </source>
</evidence>
<proteinExistence type="predicted"/>
<comment type="caution">
    <text evidence="2">The sequence shown here is derived from an EMBL/GenBank/DDBJ whole genome shotgun (WGS) entry which is preliminary data.</text>
</comment>
<evidence type="ECO:0000313" key="2">
    <source>
        <dbReference type="EMBL" id="EAR08721.1"/>
    </source>
</evidence>
<reference evidence="2 3" key="1">
    <citation type="submission" date="2006-02" db="EMBL/GenBank/DDBJ databases">
        <authorList>
            <person name="Pinhassi J."/>
            <person name="Pedros-Alio C."/>
            <person name="Ferriera S."/>
            <person name="Johnson J."/>
            <person name="Kravitz S."/>
            <person name="Halpern A."/>
            <person name="Remington K."/>
            <person name="Beeson K."/>
            <person name="Tran B."/>
            <person name="Rogers Y.-H."/>
            <person name="Friedman R."/>
            <person name="Venter J.C."/>
        </authorList>
    </citation>
    <scope>NUCLEOTIDE SEQUENCE [LARGE SCALE GENOMIC DNA]</scope>
    <source>
        <strain evidence="2 3">MED297</strain>
    </source>
</reference>
<dbReference type="Pfam" id="PF02810">
    <property type="entry name" value="SEC-C"/>
    <property type="match status" value="1"/>
</dbReference>
<evidence type="ECO:0000259" key="1">
    <source>
        <dbReference type="Pfam" id="PF17775"/>
    </source>
</evidence>
<dbReference type="SUPFAM" id="SSF54427">
    <property type="entry name" value="NTF2-like"/>
    <property type="match status" value="1"/>
</dbReference>
<dbReference type="Proteomes" id="UP000005953">
    <property type="component" value="Unassembled WGS sequence"/>
</dbReference>
<dbReference type="InterPro" id="IPR048469">
    <property type="entry name" value="YchJ-like_M"/>
</dbReference>
<dbReference type="InterPro" id="IPR004027">
    <property type="entry name" value="SEC_C_motif"/>
</dbReference>
<dbReference type="AlphaFoldDB" id="A4BGS3"/>
<dbReference type="STRING" id="314283.MED297_14435"/>
<sequence>MSQTCPCGTGLDYNDCCGRFLDQGAYPQRADLLMRSRFTAYVRRNRTYLIKTWHPDTCPALTENDLNGTEWLTLEVITHHSGLKKATVEFKAWYQTPQGAQCHHERSLFKKVKNRWVYLNPIAE</sequence>
<keyword evidence="3" id="KW-1185">Reference proteome</keyword>
<dbReference type="Gene3D" id="3.10.450.50">
    <property type="match status" value="1"/>
</dbReference>
<gene>
    <name evidence="2" type="ORF">MED297_14435</name>
</gene>
<dbReference type="EMBL" id="AAOE01000017">
    <property type="protein sequence ID" value="EAR08721.1"/>
    <property type="molecule type" value="Genomic_DNA"/>
</dbReference>
<dbReference type="Pfam" id="PF17775">
    <property type="entry name" value="YchJ_M-like"/>
    <property type="match status" value="1"/>
</dbReference>
<organism evidence="2 3">
    <name type="scientific">Reinekea blandensis MED297</name>
    <dbReference type="NCBI Taxonomy" id="314283"/>
    <lineage>
        <taxon>Bacteria</taxon>
        <taxon>Pseudomonadati</taxon>
        <taxon>Pseudomonadota</taxon>
        <taxon>Gammaproteobacteria</taxon>
        <taxon>Oceanospirillales</taxon>
        <taxon>Saccharospirillaceae</taxon>
        <taxon>Reinekea</taxon>
    </lineage>
</organism>
<protein>
    <recommendedName>
        <fullName evidence="1">YchJ-like middle NTF2-like domain-containing protein</fullName>
    </recommendedName>
</protein>
<feature type="domain" description="YchJ-like middle NTF2-like" evidence="1">
    <location>
        <begin position="30"/>
        <end position="120"/>
    </location>
</feature>